<dbReference type="PROSITE" id="PS50003">
    <property type="entry name" value="PH_DOMAIN"/>
    <property type="match status" value="1"/>
</dbReference>
<reference evidence="13" key="1">
    <citation type="submission" date="2019-07" db="EMBL/GenBank/DDBJ databases">
        <title>Annotation for the trematode Paragonimus miyazaki's.</title>
        <authorList>
            <person name="Choi Y.-J."/>
        </authorList>
    </citation>
    <scope>NUCLEOTIDE SEQUENCE</scope>
    <source>
        <strain evidence="13">Japan</strain>
    </source>
</reference>
<sequence>MITTSSSEEDDYDLKGQPGDIGKQSSPWGDVGYKSIRTLDLRSRLPEYGASQRLGNETKSATIGRSRATESQSGDWQPLHIETSSKWDNEPLRAPRLSAISGPQPFQNLQSIVREIPSGQAEGSNRGTYSNQFSVSFEGISDAGPMGARLSPVGSSCWSSEQHISPDLASLISSSTNSVSAGRSLSSGKQPAIHGHLGQQLQRQPSSGTGCSGGAMSIEPQRTQSASQSVRSAPLCLGSPIQAKCFRQLTLDVPMGAHYEAPAPPSLFVSDPEEELHKRRLQIYVFAIRCIAYPILSPTSQGPIRRYLKVTKEYLIILKERFQLFLKGEIPITCDEAFRNAVSDFYDVVLESDRIASMVKSGSCSMYDIREIFVTNVEKRFQDQQTIEGLTRESVISAWKIKFDQICRGGERPCPVAMKLAVPQPETVAPTKEQQYDMLMRTLSVEKYEHQVLYNACQDRSCPKLVHKEMESQYIEEERLRVNELIRRVNSIPVLKNFSSSGSTSQRRFHKNPIRTILPHRTEDVRVCKSDQELHKEADLWSKQCGLQSSSIADRGVGSSPLSDRLGSCKDMFATAYHGQGISREAVRMSFDLEILVHQLRTIRHLSGAKKLYCTIELDGTADRKRTEAVEATKPIPRIPTWLRLQPTKHCPEILEIQLSTSMQRPTNCKYANYCWIQGRNEFKKWKRRYLCLIQVSQYTFVLAAYLEQKSHPHEFMVLDGFTVDYCDSRPELILAAASQRNKPDHHLSSTSLTSMSKMRFSGLGRFTSQQRTESASNVLRLDGDFTAAYFFKLVREGDSVTVATSTEVDRQSWVQAIYRATGQTHKPSLPNQTTSTVSVRGTNTDSENVNQSSGIEDLATKPAHLFNHLEFFTELQARSLDLRLQDSFVSLGWLSPGQRILLEEYCQRYGIRECQRHLAFLKNLLDKAEHGVRTDPDLIHISYSLCANHVSGKTHHDQAVHTVLAVEREQFQVIKRRLTMLLERQITEFRYCFPFGRPEGALEKTISLLERVLTKETGEPASADIVRNAIKNCLRNAAVLNYERISEYASIEAVSGIRLQGVDTISKRVFEMMHLAELCIEVLKQNEEHHAESFSWFSDLFVAHAENFWSLFQMDLFELLDDLPDYCWEIFDLFQLLNDYLRNDPNLCNGNFHQNLSERFSPLIDRYLDLMAESMEQSLVSGYQNERWLPAVTVVSKPGRLETMLNGAAQTIPKIHAPLVVTNSAPFPNNSPDMPVKCLLNVPSKDQSTSATRLKRHSAVVCRPSIPTELSNQLGSSPPSFPSETFVCAGNSPGMNGSRACQTVVELLWRLHKLKRFVQELAWPDPIKAKALDERVRVLCAQMLREAVKR</sequence>
<dbReference type="EMBL" id="JTDE01000834">
    <property type="protein sequence ID" value="KAF7260237.1"/>
    <property type="molecule type" value="Genomic_DNA"/>
</dbReference>
<dbReference type="Gene3D" id="2.30.29.30">
    <property type="entry name" value="Pleckstrin-homology domain (PH domain)/Phosphotyrosine-binding domain (PTB)"/>
    <property type="match status" value="1"/>
</dbReference>
<dbReference type="OrthoDB" id="10063282at2759"/>
<dbReference type="Pfam" id="PF06292">
    <property type="entry name" value="MUN"/>
    <property type="match status" value="1"/>
</dbReference>
<feature type="region of interest" description="Disordered" evidence="10">
    <location>
        <begin position="825"/>
        <end position="854"/>
    </location>
</feature>
<accession>A0A8S9ZAA7</accession>
<dbReference type="GO" id="GO:0030659">
    <property type="term" value="C:cytoplasmic vesicle membrane"/>
    <property type="evidence" value="ECO:0007669"/>
    <property type="project" value="UniProtKB-SubCell"/>
</dbReference>
<evidence type="ECO:0000256" key="8">
    <source>
        <dbReference type="ARBA" id="ARBA00023329"/>
    </source>
</evidence>
<evidence type="ECO:0000256" key="2">
    <source>
        <dbReference type="ARBA" id="ARBA00022448"/>
    </source>
</evidence>
<dbReference type="SMART" id="SM00233">
    <property type="entry name" value="PH"/>
    <property type="match status" value="1"/>
</dbReference>
<name>A0A8S9ZAA7_9TREM</name>
<keyword evidence="8" id="KW-0968">Cytoplasmic vesicle</keyword>
<evidence type="ECO:0000256" key="7">
    <source>
        <dbReference type="ARBA" id="ARBA00023136"/>
    </source>
</evidence>
<dbReference type="InterPro" id="IPR011993">
    <property type="entry name" value="PH-like_dom_sf"/>
</dbReference>
<dbReference type="InterPro" id="IPR001849">
    <property type="entry name" value="PH_domain"/>
</dbReference>
<proteinExistence type="predicted"/>
<feature type="domain" description="MHD1" evidence="12">
    <location>
        <begin position="1115"/>
        <end position="1351"/>
    </location>
</feature>
<dbReference type="GO" id="GO:0016079">
    <property type="term" value="P:synaptic vesicle exocytosis"/>
    <property type="evidence" value="ECO:0007669"/>
    <property type="project" value="InterPro"/>
</dbReference>
<evidence type="ECO:0000256" key="4">
    <source>
        <dbReference type="ARBA" id="ARBA00022837"/>
    </source>
</evidence>
<feature type="region of interest" description="Disordered" evidence="10">
    <location>
        <begin position="1"/>
        <end position="29"/>
    </location>
</feature>
<feature type="region of interest" description="Disordered" evidence="10">
    <location>
        <begin position="179"/>
        <end position="224"/>
    </location>
</feature>
<dbReference type="InterPro" id="IPR010439">
    <property type="entry name" value="MUN_dom"/>
</dbReference>
<feature type="region of interest" description="Disordered" evidence="10">
    <location>
        <begin position="47"/>
        <end position="76"/>
    </location>
</feature>
<feature type="compositionally biased region" description="Polar residues" evidence="10">
    <location>
        <begin position="179"/>
        <end position="189"/>
    </location>
</feature>
<dbReference type="GO" id="GO:0008289">
    <property type="term" value="F:lipid binding"/>
    <property type="evidence" value="ECO:0007669"/>
    <property type="project" value="UniProtKB-KW"/>
</dbReference>
<evidence type="ECO:0000256" key="3">
    <source>
        <dbReference type="ARBA" id="ARBA00022483"/>
    </source>
</evidence>
<comment type="caution">
    <text evidence="13">The sequence shown here is derived from an EMBL/GenBank/DDBJ whole genome shotgun (WGS) entry which is preliminary data.</text>
</comment>
<feature type="domain" description="PH" evidence="11">
    <location>
        <begin position="668"/>
        <end position="823"/>
    </location>
</feature>
<dbReference type="InterPro" id="IPR014770">
    <property type="entry name" value="Munc13_1"/>
</dbReference>
<feature type="compositionally biased region" description="Polar residues" evidence="10">
    <location>
        <begin position="199"/>
        <end position="209"/>
    </location>
</feature>
<evidence type="ECO:0000256" key="6">
    <source>
        <dbReference type="ARBA" id="ARBA00023121"/>
    </source>
</evidence>
<evidence type="ECO:0000259" key="11">
    <source>
        <dbReference type="PROSITE" id="PS50003"/>
    </source>
</evidence>
<evidence type="ECO:0000256" key="5">
    <source>
        <dbReference type="ARBA" id="ARBA00023018"/>
    </source>
</evidence>
<keyword evidence="3" id="KW-0268">Exocytosis</keyword>
<dbReference type="GO" id="GO:0098793">
    <property type="term" value="C:presynapse"/>
    <property type="evidence" value="ECO:0007669"/>
    <property type="project" value="GOC"/>
</dbReference>
<dbReference type="SUPFAM" id="SSF50729">
    <property type="entry name" value="PH domain-like"/>
    <property type="match status" value="1"/>
</dbReference>
<evidence type="ECO:0000256" key="1">
    <source>
        <dbReference type="ARBA" id="ARBA00004156"/>
    </source>
</evidence>
<evidence type="ECO:0000313" key="13">
    <source>
        <dbReference type="EMBL" id="KAF7260237.1"/>
    </source>
</evidence>
<dbReference type="InterPro" id="IPR033227">
    <property type="entry name" value="CAPS"/>
</dbReference>
<comment type="subcellular location">
    <subcellularLocation>
        <location evidence="1">Cytoplasmic vesicle membrane</location>
    </subcellularLocation>
    <subcellularLocation>
        <location evidence="9">Synapse</location>
    </subcellularLocation>
</comment>
<dbReference type="GO" id="GO:1990504">
    <property type="term" value="P:dense core granule exocytosis"/>
    <property type="evidence" value="ECO:0007669"/>
    <property type="project" value="InterPro"/>
</dbReference>
<dbReference type="PANTHER" id="PTHR12166">
    <property type="entry name" value="CALCIUM-DEPENDENT SECRETION ACTIVATOR"/>
    <property type="match status" value="1"/>
</dbReference>
<organism evidence="13 14">
    <name type="scientific">Paragonimus skrjabini miyazakii</name>
    <dbReference type="NCBI Taxonomy" id="59628"/>
    <lineage>
        <taxon>Eukaryota</taxon>
        <taxon>Metazoa</taxon>
        <taxon>Spiralia</taxon>
        <taxon>Lophotrochozoa</taxon>
        <taxon>Platyhelminthes</taxon>
        <taxon>Trematoda</taxon>
        <taxon>Digenea</taxon>
        <taxon>Plagiorchiida</taxon>
        <taxon>Troglotremata</taxon>
        <taxon>Troglotrematidae</taxon>
        <taxon>Paragonimus</taxon>
    </lineage>
</organism>
<gene>
    <name evidence="13" type="ORF">EG68_03565</name>
</gene>
<dbReference type="PANTHER" id="PTHR12166:SF8">
    <property type="entry name" value="CALCIUM-DEPENDENT SECRETION ACTIVATOR"/>
    <property type="match status" value="1"/>
</dbReference>
<dbReference type="PROSITE" id="PS51258">
    <property type="entry name" value="MHD1"/>
    <property type="match status" value="1"/>
</dbReference>
<dbReference type="SMART" id="SM01145">
    <property type="entry name" value="DUF1041"/>
    <property type="match status" value="1"/>
</dbReference>
<keyword evidence="2" id="KW-0813">Transport</keyword>
<dbReference type="Proteomes" id="UP000822476">
    <property type="component" value="Unassembled WGS sequence"/>
</dbReference>
<evidence type="ECO:0000256" key="9">
    <source>
        <dbReference type="ARBA" id="ARBA00034103"/>
    </source>
</evidence>
<evidence type="ECO:0000313" key="14">
    <source>
        <dbReference type="Proteomes" id="UP000822476"/>
    </source>
</evidence>
<protein>
    <submittedName>
        <fullName evidence="13">Uncharacterized protein</fullName>
    </submittedName>
</protein>
<keyword evidence="4" id="KW-0106">Calcium</keyword>
<evidence type="ECO:0000259" key="12">
    <source>
        <dbReference type="PROSITE" id="PS51258"/>
    </source>
</evidence>
<feature type="compositionally biased region" description="Polar residues" evidence="10">
    <location>
        <begin position="53"/>
        <end position="75"/>
    </location>
</feature>
<keyword evidence="6" id="KW-0446">Lipid-binding</keyword>
<keyword evidence="14" id="KW-1185">Reference proteome</keyword>
<keyword evidence="7" id="KW-0472">Membrane</keyword>
<keyword evidence="5" id="KW-0770">Synapse</keyword>
<evidence type="ECO:0000256" key="10">
    <source>
        <dbReference type="SAM" id="MobiDB-lite"/>
    </source>
</evidence>